<protein>
    <submittedName>
        <fullName evidence="6">Cerebellin-1-like protein</fullName>
    </submittedName>
</protein>
<dbReference type="InterPro" id="IPR008983">
    <property type="entry name" value="Tumour_necrosis_fac-like_dom"/>
</dbReference>
<evidence type="ECO:0000256" key="3">
    <source>
        <dbReference type="ARBA" id="ARBA00022729"/>
    </source>
</evidence>
<dbReference type="GO" id="GO:0045202">
    <property type="term" value="C:synapse"/>
    <property type="evidence" value="ECO:0007669"/>
    <property type="project" value="TreeGrafter"/>
</dbReference>
<comment type="caution">
    <text evidence="6">The sequence shown here is derived from an EMBL/GenBank/DDBJ whole genome shotgun (WGS) entry which is preliminary data.</text>
</comment>
<sequence>MALRGIVLLCLLHAAFANFFNSWEGPGRESPQDPNSNSGSACGADEGSCSCCLMLREVDKLATLFNDSLNKLEREYALTYQSLKKTEASRSAFSVALFNGNAFKCSSRSTVNKVIVYKKVFFNLGNNYNLTTGAFTAPRSGIYSFAVTIYSDAGSSQNTLAACAQLQVNGRTVAGSSEQNNHDQEDSSTIVLALQLNVGDRVDINLPPGCFLCDDSHYNTFSGFLLYPTE</sequence>
<dbReference type="AlphaFoldDB" id="A0AAD3RCV2"/>
<keyword evidence="2" id="KW-0964">Secreted</keyword>
<feature type="signal peptide" evidence="4">
    <location>
        <begin position="1"/>
        <end position="17"/>
    </location>
</feature>
<dbReference type="SUPFAM" id="SSF49842">
    <property type="entry name" value="TNF-like"/>
    <property type="match status" value="1"/>
</dbReference>
<dbReference type="InterPro" id="IPR001073">
    <property type="entry name" value="C1q_dom"/>
</dbReference>
<gene>
    <name evidence="6" type="ORF">AKAME5_001709100</name>
</gene>
<keyword evidence="3 4" id="KW-0732">Signal</keyword>
<comment type="subcellular location">
    <subcellularLocation>
        <location evidence="1">Secreted</location>
    </subcellularLocation>
</comment>
<dbReference type="SMART" id="SM00110">
    <property type="entry name" value="C1Q"/>
    <property type="match status" value="1"/>
</dbReference>
<dbReference type="GO" id="GO:0005576">
    <property type="term" value="C:extracellular region"/>
    <property type="evidence" value="ECO:0007669"/>
    <property type="project" value="UniProtKB-SubCell"/>
</dbReference>
<dbReference type="Pfam" id="PF00386">
    <property type="entry name" value="C1q"/>
    <property type="match status" value="1"/>
</dbReference>
<feature type="domain" description="C1q" evidence="5">
    <location>
        <begin position="86"/>
        <end position="230"/>
    </location>
</feature>
<evidence type="ECO:0000313" key="6">
    <source>
        <dbReference type="EMBL" id="GLD65639.1"/>
    </source>
</evidence>
<reference evidence="6" key="1">
    <citation type="submission" date="2022-08" db="EMBL/GenBank/DDBJ databases">
        <title>Genome sequencing of akame (Lates japonicus).</title>
        <authorList>
            <person name="Hashiguchi Y."/>
            <person name="Takahashi H."/>
        </authorList>
    </citation>
    <scope>NUCLEOTIDE SEQUENCE</scope>
    <source>
        <strain evidence="6">Kochi</strain>
    </source>
</reference>
<dbReference type="InterPro" id="IPR050822">
    <property type="entry name" value="Cerebellin_Synaptic_Org"/>
</dbReference>
<dbReference type="PRINTS" id="PR00007">
    <property type="entry name" value="COMPLEMNTC1Q"/>
</dbReference>
<dbReference type="Gene3D" id="2.60.120.40">
    <property type="match status" value="1"/>
</dbReference>
<dbReference type="GO" id="GO:0099558">
    <property type="term" value="P:maintenance of synapse structure"/>
    <property type="evidence" value="ECO:0007669"/>
    <property type="project" value="TreeGrafter"/>
</dbReference>
<dbReference type="PANTHER" id="PTHR22923:SF103">
    <property type="entry name" value="CEREBELLIN 20-RELATED"/>
    <property type="match status" value="1"/>
</dbReference>
<proteinExistence type="predicted"/>
<evidence type="ECO:0000256" key="1">
    <source>
        <dbReference type="ARBA" id="ARBA00004613"/>
    </source>
</evidence>
<dbReference type="EMBL" id="BRZM01000082">
    <property type="protein sequence ID" value="GLD65639.1"/>
    <property type="molecule type" value="Genomic_DNA"/>
</dbReference>
<dbReference type="PANTHER" id="PTHR22923">
    <property type="entry name" value="CEREBELLIN-RELATED"/>
    <property type="match status" value="1"/>
</dbReference>
<dbReference type="PROSITE" id="PS50871">
    <property type="entry name" value="C1Q"/>
    <property type="match status" value="1"/>
</dbReference>
<accession>A0AAD3RCV2</accession>
<evidence type="ECO:0000256" key="4">
    <source>
        <dbReference type="SAM" id="SignalP"/>
    </source>
</evidence>
<evidence type="ECO:0000259" key="5">
    <source>
        <dbReference type="PROSITE" id="PS50871"/>
    </source>
</evidence>
<name>A0AAD3RCV2_LATJO</name>
<feature type="chain" id="PRO_5042245856" evidence="4">
    <location>
        <begin position="18"/>
        <end position="230"/>
    </location>
</feature>
<evidence type="ECO:0000313" key="7">
    <source>
        <dbReference type="Proteomes" id="UP001279410"/>
    </source>
</evidence>
<keyword evidence="7" id="KW-1185">Reference proteome</keyword>
<organism evidence="6 7">
    <name type="scientific">Lates japonicus</name>
    <name type="common">Japanese lates</name>
    <dbReference type="NCBI Taxonomy" id="270547"/>
    <lineage>
        <taxon>Eukaryota</taxon>
        <taxon>Metazoa</taxon>
        <taxon>Chordata</taxon>
        <taxon>Craniata</taxon>
        <taxon>Vertebrata</taxon>
        <taxon>Euteleostomi</taxon>
        <taxon>Actinopterygii</taxon>
        <taxon>Neopterygii</taxon>
        <taxon>Teleostei</taxon>
        <taxon>Neoteleostei</taxon>
        <taxon>Acanthomorphata</taxon>
        <taxon>Carangaria</taxon>
        <taxon>Carangaria incertae sedis</taxon>
        <taxon>Centropomidae</taxon>
        <taxon>Lates</taxon>
    </lineage>
</organism>
<evidence type="ECO:0000256" key="2">
    <source>
        <dbReference type="ARBA" id="ARBA00022525"/>
    </source>
</evidence>
<dbReference type="Proteomes" id="UP001279410">
    <property type="component" value="Unassembled WGS sequence"/>
</dbReference>